<dbReference type="AlphaFoldDB" id="A0A6A4Z7Q4"/>
<dbReference type="InterPro" id="IPR001568">
    <property type="entry name" value="RNase_T2-like"/>
</dbReference>
<accession>A0A6A4Z7Q4</accession>
<feature type="compositionally biased region" description="Pro residues" evidence="3">
    <location>
        <begin position="1"/>
        <end position="139"/>
    </location>
</feature>
<feature type="region of interest" description="Disordered" evidence="3">
    <location>
        <begin position="1"/>
        <end position="146"/>
    </location>
</feature>
<dbReference type="SUPFAM" id="SSF55895">
    <property type="entry name" value="Ribonuclease Rh-like"/>
    <property type="match status" value="1"/>
</dbReference>
<dbReference type="GO" id="GO:0005576">
    <property type="term" value="C:extracellular region"/>
    <property type="evidence" value="ECO:0007669"/>
    <property type="project" value="TreeGrafter"/>
</dbReference>
<reference evidence="4" key="1">
    <citation type="submission" date="2019-06" db="EMBL/GenBank/DDBJ databases">
        <title>Genomics analysis of Aphanomyces spp. identifies a new class of oomycete effector associated with host adaptation.</title>
        <authorList>
            <person name="Gaulin E."/>
        </authorList>
    </citation>
    <scope>NUCLEOTIDE SEQUENCE</scope>
    <source>
        <strain evidence="4">CBS 578.67</strain>
    </source>
</reference>
<sequence length="351" mass="37149">TPSPTPKSTPSPTPKPTPSATPEPTPSPTPKSTPSPTPKPTPSPTPSPTPKPTPSPTPEPTPSPTPKPTPSPTPEPTPSPTPKPTPSPTPKPTPSPTPEPTPSPTPKPTPSPTPKPTPSPTPEPTPSPTPKPTPSPTPQPSQSSAMKPTNITVVSMPAKVDFAFYVLSQTWQPSFCKTSNFPGCANPTDYMKSHFTIHGLWPNYINNFPADCTNQVLSDDDVKSASEFADVKTYWPDVKTGGIQFVKNEWSKHGTCSGLTAPADYVKATMATHLYMPTNAIISGNLGSSVHAKDIRAAYGTDYVSLICKGADLSEVRTCYSTDLKYQIPCPAYVLGQDSCGSKTVKINSFK</sequence>
<dbReference type="PANTHER" id="PTHR11240:SF22">
    <property type="entry name" value="RIBONUCLEASE T2"/>
    <property type="match status" value="1"/>
</dbReference>
<dbReference type="GO" id="GO:0003723">
    <property type="term" value="F:RNA binding"/>
    <property type="evidence" value="ECO:0007669"/>
    <property type="project" value="InterPro"/>
</dbReference>
<dbReference type="Gene3D" id="3.90.730.10">
    <property type="entry name" value="Ribonuclease T2-like"/>
    <property type="match status" value="1"/>
</dbReference>
<proteinExistence type="inferred from homology"/>
<dbReference type="GO" id="GO:0006401">
    <property type="term" value="P:RNA catabolic process"/>
    <property type="evidence" value="ECO:0007669"/>
    <property type="project" value="TreeGrafter"/>
</dbReference>
<comment type="similarity">
    <text evidence="1 2">Belongs to the RNase T2 family.</text>
</comment>
<dbReference type="InterPro" id="IPR036430">
    <property type="entry name" value="RNase_T2-like_sf"/>
</dbReference>
<feature type="non-terminal residue" evidence="4">
    <location>
        <position position="1"/>
    </location>
</feature>
<dbReference type="EMBL" id="VJMH01003393">
    <property type="protein sequence ID" value="KAF0706083.1"/>
    <property type="molecule type" value="Genomic_DNA"/>
</dbReference>
<dbReference type="CDD" id="cd00374">
    <property type="entry name" value="RNase_T2"/>
    <property type="match status" value="1"/>
</dbReference>
<dbReference type="GO" id="GO:0033897">
    <property type="term" value="F:ribonuclease T2 activity"/>
    <property type="evidence" value="ECO:0007669"/>
    <property type="project" value="InterPro"/>
</dbReference>
<organism evidence="4">
    <name type="scientific">Aphanomyces stellatus</name>
    <dbReference type="NCBI Taxonomy" id="120398"/>
    <lineage>
        <taxon>Eukaryota</taxon>
        <taxon>Sar</taxon>
        <taxon>Stramenopiles</taxon>
        <taxon>Oomycota</taxon>
        <taxon>Saprolegniomycetes</taxon>
        <taxon>Saprolegniales</taxon>
        <taxon>Verrucalvaceae</taxon>
        <taxon>Aphanomyces</taxon>
    </lineage>
</organism>
<dbReference type="Pfam" id="PF00445">
    <property type="entry name" value="Ribonuclease_T2"/>
    <property type="match status" value="1"/>
</dbReference>
<evidence type="ECO:0000313" key="4">
    <source>
        <dbReference type="EMBL" id="KAF0706083.1"/>
    </source>
</evidence>
<evidence type="ECO:0000256" key="2">
    <source>
        <dbReference type="RuleBase" id="RU004328"/>
    </source>
</evidence>
<dbReference type="OrthoDB" id="435754at2759"/>
<comment type="caution">
    <text evidence="4">The sequence shown here is derived from an EMBL/GenBank/DDBJ whole genome shotgun (WGS) entry which is preliminary data.</text>
</comment>
<evidence type="ECO:0000256" key="3">
    <source>
        <dbReference type="SAM" id="MobiDB-lite"/>
    </source>
</evidence>
<evidence type="ECO:0000256" key="1">
    <source>
        <dbReference type="ARBA" id="ARBA00007469"/>
    </source>
</evidence>
<dbReference type="PANTHER" id="PTHR11240">
    <property type="entry name" value="RIBONUCLEASE T2"/>
    <property type="match status" value="1"/>
</dbReference>
<gene>
    <name evidence="4" type="ORF">As57867_006805</name>
</gene>
<protein>
    <submittedName>
        <fullName evidence="4">Uncharacterized protein</fullName>
    </submittedName>
</protein>
<name>A0A6A4Z7Q4_9STRA</name>
<dbReference type="PROSITE" id="PS00530">
    <property type="entry name" value="RNASE_T2_1"/>
    <property type="match status" value="1"/>
</dbReference>
<dbReference type="InterPro" id="IPR018188">
    <property type="entry name" value="RNase_T2_His_AS_1"/>
</dbReference>